<evidence type="ECO:0000256" key="1">
    <source>
        <dbReference type="ARBA" id="ARBA00022649"/>
    </source>
</evidence>
<dbReference type="Pfam" id="PF07362">
    <property type="entry name" value="CcdA"/>
    <property type="match status" value="1"/>
</dbReference>
<comment type="caution">
    <text evidence="2">The sequence shown here is derived from an EMBL/GenBank/DDBJ whole genome shotgun (WGS) entry which is preliminary data.</text>
</comment>
<name>A0ABV6PVR0_9BURK</name>
<accession>A0ABV6PVR0</accession>
<dbReference type="InterPro" id="IPR009956">
    <property type="entry name" value="Post-segregation_anti-tox_CcdA"/>
</dbReference>
<dbReference type="Proteomes" id="UP001589834">
    <property type="component" value="Unassembled WGS sequence"/>
</dbReference>
<keyword evidence="3" id="KW-1185">Reference proteome</keyword>
<keyword evidence="1" id="KW-1277">Toxin-antitoxin system</keyword>
<evidence type="ECO:0000313" key="3">
    <source>
        <dbReference type="Proteomes" id="UP001589834"/>
    </source>
</evidence>
<organism evidence="2 3">
    <name type="scientific">Ottowia pentelensis</name>
    <dbReference type="NCBI Taxonomy" id="511108"/>
    <lineage>
        <taxon>Bacteria</taxon>
        <taxon>Pseudomonadati</taxon>
        <taxon>Pseudomonadota</taxon>
        <taxon>Betaproteobacteria</taxon>
        <taxon>Burkholderiales</taxon>
        <taxon>Comamonadaceae</taxon>
        <taxon>Ottowia</taxon>
    </lineage>
</organism>
<gene>
    <name evidence="2" type="ORF">ACFFGG_15405</name>
</gene>
<evidence type="ECO:0000313" key="2">
    <source>
        <dbReference type="EMBL" id="MFC0593940.1"/>
    </source>
</evidence>
<dbReference type="RefSeq" id="WP_293225514.1">
    <property type="nucleotide sequence ID" value="NZ_JBHLTN010000032.1"/>
</dbReference>
<reference evidence="2 3" key="1">
    <citation type="submission" date="2024-09" db="EMBL/GenBank/DDBJ databases">
        <authorList>
            <person name="Sun Q."/>
            <person name="Mori K."/>
        </authorList>
    </citation>
    <scope>NUCLEOTIDE SEQUENCE [LARGE SCALE GENOMIC DNA]</scope>
    <source>
        <strain evidence="2 3">NCAIM B.02336</strain>
    </source>
</reference>
<sequence length="81" mass="9369">MTETAASAQRKRATNLSLSEDVLQAARELDINLSQVCEQHLRELVRSERARRWRAEHADFIAAYNATVEQDGLPLERWKTF</sequence>
<dbReference type="EMBL" id="JBHLTN010000032">
    <property type="protein sequence ID" value="MFC0593940.1"/>
    <property type="molecule type" value="Genomic_DNA"/>
</dbReference>
<protein>
    <submittedName>
        <fullName evidence="2">Type II toxin-antitoxin system CcdA family antitoxin</fullName>
    </submittedName>
</protein>
<proteinExistence type="predicted"/>